<evidence type="ECO:0000256" key="1">
    <source>
        <dbReference type="SAM" id="MobiDB-lite"/>
    </source>
</evidence>
<organism evidence="4">
    <name type="scientific">Scrofimicrobium appendicitidis</name>
    <dbReference type="NCBI Taxonomy" id="3079930"/>
    <lineage>
        <taxon>Bacteria</taxon>
        <taxon>Bacillati</taxon>
        <taxon>Actinomycetota</taxon>
        <taxon>Actinomycetes</taxon>
        <taxon>Actinomycetales</taxon>
        <taxon>Actinomycetaceae</taxon>
        <taxon>Scrofimicrobium</taxon>
    </lineage>
</organism>
<proteinExistence type="predicted"/>
<feature type="signal peptide" evidence="2">
    <location>
        <begin position="1"/>
        <end position="22"/>
    </location>
</feature>
<keyword evidence="2" id="KW-0732">Signal</keyword>
<gene>
    <name evidence="4" type="ORF">SAC06_06430</name>
</gene>
<name>A0AAU7V7L4_9ACTO</name>
<feature type="domain" description="PepSY" evidence="3">
    <location>
        <begin position="153"/>
        <end position="207"/>
    </location>
</feature>
<evidence type="ECO:0000313" key="4">
    <source>
        <dbReference type="EMBL" id="XBW07286.1"/>
    </source>
</evidence>
<feature type="chain" id="PRO_5043313723" evidence="2">
    <location>
        <begin position="23"/>
        <end position="210"/>
    </location>
</feature>
<accession>A0AAU7V7L4</accession>
<reference evidence="4" key="1">
    <citation type="submission" date="2023-11" db="EMBL/GenBank/DDBJ databases">
        <title>Scrofimicrobium hongkongense sp. nov., isolated from a patient with peritonitis.</title>
        <authorList>
            <person name="Lao H.Y."/>
            <person name="Wong A.Y.P."/>
            <person name="Ng T.L."/>
            <person name="Wong R.Y.L."/>
            <person name="Yau M.C.Y."/>
            <person name="Lam J.Y.W."/>
            <person name="Siu G.K.H."/>
        </authorList>
    </citation>
    <scope>NUCLEOTIDE SEQUENCE</scope>
    <source>
        <strain evidence="4">R131</strain>
    </source>
</reference>
<protein>
    <submittedName>
        <fullName evidence="4">PepSY domain-containing protein</fullName>
    </submittedName>
</protein>
<evidence type="ECO:0000259" key="3">
    <source>
        <dbReference type="Pfam" id="PF03413"/>
    </source>
</evidence>
<dbReference type="EMBL" id="CP138335">
    <property type="protein sequence ID" value="XBW07286.1"/>
    <property type="molecule type" value="Genomic_DNA"/>
</dbReference>
<dbReference type="AlphaFoldDB" id="A0AAU7V7L4"/>
<dbReference type="RefSeq" id="WP_350257492.1">
    <property type="nucleotide sequence ID" value="NZ_CP138335.1"/>
</dbReference>
<dbReference type="Pfam" id="PF03413">
    <property type="entry name" value="PepSY"/>
    <property type="match status" value="1"/>
</dbReference>
<dbReference type="Gene3D" id="3.10.450.40">
    <property type="match status" value="1"/>
</dbReference>
<evidence type="ECO:0000256" key="2">
    <source>
        <dbReference type="SAM" id="SignalP"/>
    </source>
</evidence>
<sequence>MPKSIRLLAASGALVMTGALGLAGCTSSTTPTEESDMSAQSGAPTMDQQSDQMSSGEQSGTGAATTTREQLLSAARVAEGQVPGSKAAGVDLERDLNQWEVKVIGPDGTSYQVMVSIDGESVVSEANAQQESDSDRSEHLERLAGAELDLAGALDRLEQEFPGASVEEIGLDSDGGKVVWEIDLIDGAGVKQDVTLDAQTGKLVKTEQNS</sequence>
<dbReference type="InterPro" id="IPR025711">
    <property type="entry name" value="PepSY"/>
</dbReference>
<dbReference type="KEGG" id="sapp:SAC06_06430"/>
<feature type="region of interest" description="Disordered" evidence="1">
    <location>
        <begin position="26"/>
        <end position="69"/>
    </location>
</feature>
<dbReference type="PROSITE" id="PS51257">
    <property type="entry name" value="PROKAR_LIPOPROTEIN"/>
    <property type="match status" value="1"/>
</dbReference>